<feature type="non-terminal residue" evidence="1">
    <location>
        <position position="1"/>
    </location>
</feature>
<evidence type="ECO:0000313" key="2">
    <source>
        <dbReference type="Proteomes" id="UP000186601"/>
    </source>
</evidence>
<accession>A0A2R6NNH5</accession>
<feature type="non-terminal residue" evidence="1">
    <location>
        <position position="89"/>
    </location>
</feature>
<dbReference type="EMBL" id="MLYV02001038">
    <property type="protein sequence ID" value="PSR73974.1"/>
    <property type="molecule type" value="Genomic_DNA"/>
</dbReference>
<reference evidence="1 2" key="1">
    <citation type="submission" date="2018-02" db="EMBL/GenBank/DDBJ databases">
        <title>Genome sequence of the basidiomycete white-rot fungus Phlebia centrifuga.</title>
        <authorList>
            <person name="Granchi Z."/>
            <person name="Peng M."/>
            <person name="de Vries R.P."/>
            <person name="Hilden K."/>
            <person name="Makela M.R."/>
            <person name="Grigoriev I."/>
            <person name="Riley R."/>
        </authorList>
    </citation>
    <scope>NUCLEOTIDE SEQUENCE [LARGE SCALE GENOMIC DNA]</scope>
    <source>
        <strain evidence="1 2">FBCC195</strain>
    </source>
</reference>
<name>A0A2R6NNH5_9APHY</name>
<organism evidence="1 2">
    <name type="scientific">Hermanssonia centrifuga</name>
    <dbReference type="NCBI Taxonomy" id="98765"/>
    <lineage>
        <taxon>Eukaryota</taxon>
        <taxon>Fungi</taxon>
        <taxon>Dikarya</taxon>
        <taxon>Basidiomycota</taxon>
        <taxon>Agaricomycotina</taxon>
        <taxon>Agaricomycetes</taxon>
        <taxon>Polyporales</taxon>
        <taxon>Meruliaceae</taxon>
        <taxon>Hermanssonia</taxon>
    </lineage>
</organism>
<sequence length="89" mass="10265">HTHLENLCAWPAVARMVDGTSLVPRCPSNLLVYTQLIQFRQPAAPRLPRFPPWLLIRNQTGPQEISHGATLRSMRTGWHHLLILQVYYL</sequence>
<keyword evidence="2" id="KW-1185">Reference proteome</keyword>
<protein>
    <submittedName>
        <fullName evidence="1">Uncharacterized protein</fullName>
    </submittedName>
</protein>
<gene>
    <name evidence="1" type="ORF">PHLCEN_2v10229</name>
</gene>
<evidence type="ECO:0000313" key="1">
    <source>
        <dbReference type="EMBL" id="PSR73974.1"/>
    </source>
</evidence>
<dbReference type="Proteomes" id="UP000186601">
    <property type="component" value="Unassembled WGS sequence"/>
</dbReference>
<dbReference type="AlphaFoldDB" id="A0A2R6NNH5"/>
<proteinExistence type="predicted"/>
<comment type="caution">
    <text evidence="1">The sequence shown here is derived from an EMBL/GenBank/DDBJ whole genome shotgun (WGS) entry which is preliminary data.</text>
</comment>